<dbReference type="InterPro" id="IPR020719">
    <property type="entry name" value="RNA3'_term_phos_cycl-like_CS"/>
</dbReference>
<gene>
    <name evidence="2" type="ORF">Cadr_000026709</name>
</gene>
<feature type="compositionally biased region" description="Low complexity" evidence="1">
    <location>
        <begin position="864"/>
        <end position="878"/>
    </location>
</feature>
<feature type="region of interest" description="Disordered" evidence="1">
    <location>
        <begin position="854"/>
        <end position="915"/>
    </location>
</feature>
<evidence type="ECO:0000256" key="1">
    <source>
        <dbReference type="SAM" id="MobiDB-lite"/>
    </source>
</evidence>
<comment type="caution">
    <text evidence="2">The sequence shown here is derived from an EMBL/GenBank/DDBJ whole genome shotgun (WGS) entry which is preliminary data.</text>
</comment>
<feature type="compositionally biased region" description="Low complexity" evidence="1">
    <location>
        <begin position="45"/>
        <end position="57"/>
    </location>
</feature>
<keyword evidence="3" id="KW-1185">Reference proteome</keyword>
<feature type="compositionally biased region" description="Polar residues" evidence="1">
    <location>
        <begin position="64"/>
        <end position="76"/>
    </location>
</feature>
<dbReference type="PROSITE" id="PS01287">
    <property type="entry name" value="RTC"/>
    <property type="match status" value="1"/>
</dbReference>
<feature type="region of interest" description="Disordered" evidence="1">
    <location>
        <begin position="45"/>
        <end position="76"/>
    </location>
</feature>
<dbReference type="Proteomes" id="UP000299084">
    <property type="component" value="Unassembled WGS sequence"/>
</dbReference>
<evidence type="ECO:0000313" key="3">
    <source>
        <dbReference type="Proteomes" id="UP000299084"/>
    </source>
</evidence>
<name>A0A5N4CFB5_CAMDR</name>
<accession>A0A5N4CFB5</accession>
<feature type="region of interest" description="Disordered" evidence="1">
    <location>
        <begin position="341"/>
        <end position="368"/>
    </location>
</feature>
<feature type="region of interest" description="Disordered" evidence="1">
    <location>
        <begin position="544"/>
        <end position="563"/>
    </location>
</feature>
<dbReference type="EMBL" id="JWIN03000026">
    <property type="protein sequence ID" value="KAB1257596.1"/>
    <property type="molecule type" value="Genomic_DNA"/>
</dbReference>
<feature type="region of interest" description="Disordered" evidence="1">
    <location>
        <begin position="473"/>
        <end position="502"/>
    </location>
</feature>
<feature type="region of interest" description="Disordered" evidence="1">
    <location>
        <begin position="202"/>
        <end position="228"/>
    </location>
</feature>
<dbReference type="AlphaFoldDB" id="A0A5N4CFB5"/>
<reference evidence="2 3" key="1">
    <citation type="journal article" date="2019" name="Mol. Ecol. Resour.">
        <title>Improving Illumina assemblies with Hi-C and long reads: an example with the North African dromedary.</title>
        <authorList>
            <person name="Elbers J.P."/>
            <person name="Rogers M.F."/>
            <person name="Perelman P.L."/>
            <person name="Proskuryakova A.A."/>
            <person name="Serdyukova N.A."/>
            <person name="Johnson W.E."/>
            <person name="Horin P."/>
            <person name="Corander J."/>
            <person name="Murphy D."/>
            <person name="Burger P.A."/>
        </authorList>
    </citation>
    <scope>NUCLEOTIDE SEQUENCE [LARGE SCALE GENOMIC DNA]</scope>
    <source>
        <strain evidence="2">Drom800</strain>
        <tissue evidence="2">Blood</tissue>
    </source>
</reference>
<sequence length="915" mass="98860">MEEGSQWHKLPAWDCGQRCCRVHLKAVHSPDPESHGEAAAACPQRSTTWGSGRSCRSGSRRIQENPTATPQWQSSAWVSPAPGARCEWWVFCTTSVVTPPHQKPEATFSVISGPRSRVVLALEMTVTAGPYFQARGRHQHCCKSPPRNGPKGRLQRPQPGLRTLGCLIRLDSQPQAQSGGTVTGSGNPRVIPLLVSLKRNTEAPGGREGATCQPSGYQGGTNRPCDAQGSRPPAYVLPTAGLSKLLHSKHQTLGAAPPSAEGVWVTGGPFSRPQPHHAGCAPAAGLCVHPANGFHCRAGTHSKRHRNSLDQVEKQPGLGVACSDNNILYKAVLWKRSSVGTHSRTGREGQLPTLRRGPNPAGGGLLRPTWCIRDRGKEARLEGAAALTPESTVPRSGDARPPSALTTSRASLKGWLMGAEERRPRDTGCWGWTCGVRGVAKREPDGAWPRADLRTVCASQKKDGCESSRIKDRRGVATRSSTGLRMKLAPRPTPQTEGTHTLPGMRTQVISQKQVKQSSLSPRGASLTLQKSAALKLQAVSKQLTRPGCSSPPRLFLRGPDSTGGAGDEISTLLTETADGFLTLLPREDTATARGLPPEEGLPQNCEKRALLCKPLHLPPNAYALGTACDYPLQFQRVRPCPGRSTRAWVGWKPETRPRVAALLLLPLQLVFLPGPLPTVLGGGAGSDSNWSQLQASLGRSSGSPAFTLTWVWNCRESGQWQLIHARRSKRGNARLLPTPPPSTLPLRWGGHAERSFSRALALRFCLGQEQGTRQLNRAQRKKCKTKGAVRSREVVVKGRQSREDSRELVKRNQQGPLEFRAVIKQGPQKCFPPRSQSDCIHFQWSLTAGCCQGKRKGGRQTHPIPGEAGAPRAAPPQEAKPDIQHWGGGTLCPAAAGPPQVRMERSPGRPRTRP</sequence>
<organism evidence="2 3">
    <name type="scientific">Camelus dromedarius</name>
    <name type="common">Dromedary</name>
    <name type="synonym">Arabian camel</name>
    <dbReference type="NCBI Taxonomy" id="9838"/>
    <lineage>
        <taxon>Eukaryota</taxon>
        <taxon>Metazoa</taxon>
        <taxon>Chordata</taxon>
        <taxon>Craniata</taxon>
        <taxon>Vertebrata</taxon>
        <taxon>Euteleostomi</taxon>
        <taxon>Mammalia</taxon>
        <taxon>Eutheria</taxon>
        <taxon>Laurasiatheria</taxon>
        <taxon>Artiodactyla</taxon>
        <taxon>Tylopoda</taxon>
        <taxon>Camelidae</taxon>
        <taxon>Camelus</taxon>
    </lineage>
</organism>
<protein>
    <submittedName>
        <fullName evidence="2">Uncharacterized protein</fullName>
    </submittedName>
</protein>
<evidence type="ECO:0000313" key="2">
    <source>
        <dbReference type="EMBL" id="KAB1257596.1"/>
    </source>
</evidence>
<proteinExistence type="predicted"/>